<feature type="region of interest" description="Disordered" evidence="1">
    <location>
        <begin position="387"/>
        <end position="411"/>
    </location>
</feature>
<name>A0AAN8WYF0_HALRR</name>
<dbReference type="Proteomes" id="UP001381693">
    <property type="component" value="Unassembled WGS sequence"/>
</dbReference>
<evidence type="ECO:0000313" key="2">
    <source>
        <dbReference type="EMBL" id="KAK7071038.1"/>
    </source>
</evidence>
<protein>
    <submittedName>
        <fullName evidence="2">Uncharacterized protein</fullName>
    </submittedName>
</protein>
<accession>A0AAN8WYF0</accession>
<feature type="compositionally biased region" description="Polar residues" evidence="1">
    <location>
        <begin position="396"/>
        <end position="405"/>
    </location>
</feature>
<gene>
    <name evidence="2" type="ORF">SK128_012137</name>
</gene>
<organism evidence="2 3">
    <name type="scientific">Halocaridina rubra</name>
    <name type="common">Hawaiian red shrimp</name>
    <dbReference type="NCBI Taxonomy" id="373956"/>
    <lineage>
        <taxon>Eukaryota</taxon>
        <taxon>Metazoa</taxon>
        <taxon>Ecdysozoa</taxon>
        <taxon>Arthropoda</taxon>
        <taxon>Crustacea</taxon>
        <taxon>Multicrustacea</taxon>
        <taxon>Malacostraca</taxon>
        <taxon>Eumalacostraca</taxon>
        <taxon>Eucarida</taxon>
        <taxon>Decapoda</taxon>
        <taxon>Pleocyemata</taxon>
        <taxon>Caridea</taxon>
        <taxon>Atyoidea</taxon>
        <taxon>Atyidae</taxon>
        <taxon>Halocaridina</taxon>
    </lineage>
</organism>
<sequence length="485" mass="55434">MAPGILHDTTLLELHNDGSNSNDVTTQEIKTLADLAAIEGSLLPQVYASSLRLIHQYSAMDIKEILENMDHNTLMNIRSSLYVSLVEIFPQYKEKRMIKRQALNKLVNDIYIIGSCVQDQTFCNDTEKVFVSQPSQETSAEGITESECIADLIQVIGNLTEQVKLLHEKINSLERSTITSTCCSHCSLQTLQVPPPNIPLTSNGTKPNEAVNISSPTIPLHNSFQRLPDECVEDDSPATEGEHCQNMLRDQSDTAFPNECLLHRKVNTEKSPSCTQNERSMEATYRVYISGTALTTRPEDIKMELVGRGIPYNNIHVKDLGRKKRGKSFVATIPEKYKDTIFNEQPWLDGIIVRPFLTNRRPLLQAAPYQPRPSNRIQDSRTRWWSSTYHPPRFNPRSQEAQGNSTRRRHPRVDFSHTSTWHTEDHLPRHISPREREIYHGYQRGRDYENWGWENTSPPYLSQNVYGAHWYGNNFPPLPSRSGQI</sequence>
<proteinExistence type="predicted"/>
<dbReference type="AlphaFoldDB" id="A0AAN8WYF0"/>
<evidence type="ECO:0000313" key="3">
    <source>
        <dbReference type="Proteomes" id="UP001381693"/>
    </source>
</evidence>
<reference evidence="2 3" key="1">
    <citation type="submission" date="2023-11" db="EMBL/GenBank/DDBJ databases">
        <title>Halocaridina rubra genome assembly.</title>
        <authorList>
            <person name="Smith C."/>
        </authorList>
    </citation>
    <scope>NUCLEOTIDE SEQUENCE [LARGE SCALE GENOMIC DNA]</scope>
    <source>
        <strain evidence="2">EP-1</strain>
        <tissue evidence="2">Whole</tissue>
    </source>
</reference>
<feature type="non-terminal residue" evidence="2">
    <location>
        <position position="485"/>
    </location>
</feature>
<keyword evidence="3" id="KW-1185">Reference proteome</keyword>
<dbReference type="EMBL" id="JAXCGZ010015161">
    <property type="protein sequence ID" value="KAK7071038.1"/>
    <property type="molecule type" value="Genomic_DNA"/>
</dbReference>
<evidence type="ECO:0000256" key="1">
    <source>
        <dbReference type="SAM" id="MobiDB-lite"/>
    </source>
</evidence>
<comment type="caution">
    <text evidence="2">The sequence shown here is derived from an EMBL/GenBank/DDBJ whole genome shotgun (WGS) entry which is preliminary data.</text>
</comment>